<dbReference type="Proteomes" id="UP001396334">
    <property type="component" value="Unassembled WGS sequence"/>
</dbReference>
<sequence>MPTSGGSFTWSNQRSDEEAILEKLYRVLCSPEWNILFPKVVAMLDITIGSDHALVIIHLQGLKKKYKKEFQLESKLLSEKDCTSTVKGNWESISQARDSHRFGSKLSIV</sequence>
<gene>
    <name evidence="1" type="ORF">V6N11_056236</name>
</gene>
<dbReference type="PANTHER" id="PTHR33710">
    <property type="entry name" value="BNAC02G09200D PROTEIN"/>
    <property type="match status" value="1"/>
</dbReference>
<dbReference type="PANTHER" id="PTHR33710:SF79">
    <property type="entry name" value="OS06G0205337 PROTEIN"/>
    <property type="match status" value="1"/>
</dbReference>
<organism evidence="1 2">
    <name type="scientific">Hibiscus sabdariffa</name>
    <name type="common">roselle</name>
    <dbReference type="NCBI Taxonomy" id="183260"/>
    <lineage>
        <taxon>Eukaryota</taxon>
        <taxon>Viridiplantae</taxon>
        <taxon>Streptophyta</taxon>
        <taxon>Embryophyta</taxon>
        <taxon>Tracheophyta</taxon>
        <taxon>Spermatophyta</taxon>
        <taxon>Magnoliopsida</taxon>
        <taxon>eudicotyledons</taxon>
        <taxon>Gunneridae</taxon>
        <taxon>Pentapetalae</taxon>
        <taxon>rosids</taxon>
        <taxon>malvids</taxon>
        <taxon>Malvales</taxon>
        <taxon>Malvaceae</taxon>
        <taxon>Malvoideae</taxon>
        <taxon>Hibiscus</taxon>
    </lineage>
</organism>
<protein>
    <submittedName>
        <fullName evidence="1">Uncharacterized protein</fullName>
    </submittedName>
</protein>
<evidence type="ECO:0000313" key="1">
    <source>
        <dbReference type="EMBL" id="KAK9031951.1"/>
    </source>
</evidence>
<proteinExistence type="predicted"/>
<keyword evidence="2" id="KW-1185">Reference proteome</keyword>
<accession>A0ABR2T380</accession>
<comment type="caution">
    <text evidence="1">The sequence shown here is derived from an EMBL/GenBank/DDBJ whole genome shotgun (WGS) entry which is preliminary data.</text>
</comment>
<name>A0ABR2T380_9ROSI</name>
<reference evidence="1 2" key="1">
    <citation type="journal article" date="2024" name="G3 (Bethesda)">
        <title>Genome assembly of Hibiscus sabdariffa L. provides insights into metabolisms of medicinal natural products.</title>
        <authorList>
            <person name="Kim T."/>
        </authorList>
    </citation>
    <scope>NUCLEOTIDE SEQUENCE [LARGE SCALE GENOMIC DNA]</scope>
    <source>
        <strain evidence="1">TK-2024</strain>
        <tissue evidence="1">Old leaves</tissue>
    </source>
</reference>
<evidence type="ECO:0000313" key="2">
    <source>
        <dbReference type="Proteomes" id="UP001396334"/>
    </source>
</evidence>
<dbReference type="EMBL" id="JBBPBN010000009">
    <property type="protein sequence ID" value="KAK9031951.1"/>
    <property type="molecule type" value="Genomic_DNA"/>
</dbReference>